<evidence type="ECO:0000313" key="7">
    <source>
        <dbReference type="Proteomes" id="UP001204142"/>
    </source>
</evidence>
<dbReference type="EMBL" id="JANIGO010000005">
    <property type="protein sequence ID" value="MCQ8897441.1"/>
    <property type="molecule type" value="Genomic_DNA"/>
</dbReference>
<evidence type="ECO:0000256" key="2">
    <source>
        <dbReference type="ARBA" id="ARBA00022519"/>
    </source>
</evidence>
<accession>A0ABT1WK36</accession>
<evidence type="ECO:0000256" key="1">
    <source>
        <dbReference type="ARBA" id="ARBA00022475"/>
    </source>
</evidence>
<evidence type="ECO:0000313" key="6">
    <source>
        <dbReference type="EMBL" id="MCQ8897441.1"/>
    </source>
</evidence>
<dbReference type="Gene3D" id="2.60.450.10">
    <property type="entry name" value="Lipopolysaccharide (LPS) transport protein A like domain"/>
    <property type="match status" value="1"/>
</dbReference>
<keyword evidence="7" id="KW-1185">Reference proteome</keyword>
<dbReference type="NCBIfam" id="TIGR04409">
    <property type="entry name" value="LptC_YrbK"/>
    <property type="match status" value="1"/>
</dbReference>
<protein>
    <submittedName>
        <fullName evidence="6">LPS export ABC transporter periplasmic protein LptC</fullName>
    </submittedName>
</protein>
<dbReference type="Proteomes" id="UP001204142">
    <property type="component" value="Unassembled WGS sequence"/>
</dbReference>
<reference evidence="6 7" key="1">
    <citation type="submission" date="2022-07" db="EMBL/GenBank/DDBJ databases">
        <authorList>
            <person name="Xamxidin M."/>
            <person name="Wu M."/>
        </authorList>
    </citation>
    <scope>NUCLEOTIDE SEQUENCE [LARGE SCALE GENOMIC DNA]</scope>
    <source>
        <strain evidence="6 7">NBRC 111650</strain>
    </source>
</reference>
<dbReference type="RefSeq" id="WP_256765248.1">
    <property type="nucleotide sequence ID" value="NZ_JANIGO010000005.1"/>
</dbReference>
<evidence type="ECO:0000256" key="4">
    <source>
        <dbReference type="ARBA" id="ARBA00022989"/>
    </source>
</evidence>
<dbReference type="InterPro" id="IPR026265">
    <property type="entry name" value="LptC"/>
</dbReference>
<sequence length="195" mass="21920">MSLIRSFAAVLSQFIPLLLTFLLAASSYWYAMQSELSLFSSQGKKDPTVADYYLRNFSVQSQDLVLNRYSHIRSKSAEHIPQGNLWNITRPNIEQFEPQGTTVQGQALEGVYELDSDQLTLRKQVSVLAERDGVTTQLRSDSLVMDNPKQMIRSRDQVTIDRPGQHMVASGVEFNNSTGELKSVGPVKIRIEAKP</sequence>
<proteinExistence type="predicted"/>
<evidence type="ECO:0000256" key="5">
    <source>
        <dbReference type="ARBA" id="ARBA00023136"/>
    </source>
</evidence>
<dbReference type="InterPro" id="IPR052363">
    <property type="entry name" value="LPS_export_LptC"/>
</dbReference>
<keyword evidence="5" id="KW-0472">Membrane</keyword>
<organism evidence="6 7">
    <name type="scientific">Limnobacter humi</name>
    <dbReference type="NCBI Taxonomy" id="1778671"/>
    <lineage>
        <taxon>Bacteria</taxon>
        <taxon>Pseudomonadati</taxon>
        <taxon>Pseudomonadota</taxon>
        <taxon>Betaproteobacteria</taxon>
        <taxon>Burkholderiales</taxon>
        <taxon>Burkholderiaceae</taxon>
        <taxon>Limnobacter</taxon>
    </lineage>
</organism>
<evidence type="ECO:0000256" key="3">
    <source>
        <dbReference type="ARBA" id="ARBA00022692"/>
    </source>
</evidence>
<dbReference type="PANTHER" id="PTHR37481:SF1">
    <property type="entry name" value="LIPOPOLYSACCHARIDE EXPORT SYSTEM PROTEIN LPTC"/>
    <property type="match status" value="1"/>
</dbReference>
<comment type="caution">
    <text evidence="6">The sequence shown here is derived from an EMBL/GenBank/DDBJ whole genome shotgun (WGS) entry which is preliminary data.</text>
</comment>
<dbReference type="Pfam" id="PF06835">
    <property type="entry name" value="LptC"/>
    <property type="match status" value="1"/>
</dbReference>
<keyword evidence="3" id="KW-0812">Transmembrane</keyword>
<name>A0ABT1WK36_9BURK</name>
<gene>
    <name evidence="6" type="primary">lptC</name>
    <name evidence="6" type="ORF">NQT62_13450</name>
</gene>
<dbReference type="InterPro" id="IPR010664">
    <property type="entry name" value="LipoPS_assembly_LptC-rel"/>
</dbReference>
<keyword evidence="1" id="KW-1003">Cell membrane</keyword>
<keyword evidence="2" id="KW-0997">Cell inner membrane</keyword>
<dbReference type="PANTHER" id="PTHR37481">
    <property type="entry name" value="LIPOPOLYSACCHARIDE EXPORT SYSTEM PROTEIN LPTC"/>
    <property type="match status" value="1"/>
</dbReference>
<keyword evidence="4" id="KW-1133">Transmembrane helix</keyword>